<dbReference type="PROSITE" id="PS50850">
    <property type="entry name" value="MFS"/>
    <property type="match status" value="1"/>
</dbReference>
<proteinExistence type="predicted"/>
<evidence type="ECO:0000256" key="5">
    <source>
        <dbReference type="SAM" id="Phobius"/>
    </source>
</evidence>
<feature type="transmembrane region" description="Helical" evidence="5">
    <location>
        <begin position="117"/>
        <end position="137"/>
    </location>
</feature>
<comment type="caution">
    <text evidence="7">The sequence shown here is derived from an EMBL/GenBank/DDBJ whole genome shotgun (WGS) entry which is preliminary data.</text>
</comment>
<feature type="transmembrane region" description="Helical" evidence="5">
    <location>
        <begin position="309"/>
        <end position="328"/>
    </location>
</feature>
<feature type="transmembrane region" description="Helical" evidence="5">
    <location>
        <begin position="439"/>
        <end position="459"/>
    </location>
</feature>
<dbReference type="SUPFAM" id="SSF103473">
    <property type="entry name" value="MFS general substrate transporter"/>
    <property type="match status" value="1"/>
</dbReference>
<feature type="transmembrane region" description="Helical" evidence="5">
    <location>
        <begin position="365"/>
        <end position="388"/>
    </location>
</feature>
<reference evidence="7" key="1">
    <citation type="submission" date="2020-12" db="EMBL/GenBank/DDBJ databases">
        <title>Metabolic potential, ecology and presence of endohyphal bacteria is reflected in genomic diversity of Mucoromycotina.</title>
        <authorList>
            <person name="Muszewska A."/>
            <person name="Okrasinska A."/>
            <person name="Steczkiewicz K."/>
            <person name="Drgas O."/>
            <person name="Orlowska M."/>
            <person name="Perlinska-Lenart U."/>
            <person name="Aleksandrzak-Piekarczyk T."/>
            <person name="Szatraj K."/>
            <person name="Zielenkiewicz U."/>
            <person name="Pilsyk S."/>
            <person name="Malc E."/>
            <person name="Mieczkowski P."/>
            <person name="Kruszewska J.S."/>
            <person name="Biernat P."/>
            <person name="Pawlowska J."/>
        </authorList>
    </citation>
    <scope>NUCLEOTIDE SEQUENCE</scope>
    <source>
        <strain evidence="7">WA0000067209</strain>
    </source>
</reference>
<feature type="transmembrane region" description="Helical" evidence="5">
    <location>
        <begin position="400"/>
        <end position="419"/>
    </location>
</feature>
<dbReference type="Pfam" id="PF00083">
    <property type="entry name" value="Sugar_tr"/>
    <property type="match status" value="2"/>
</dbReference>
<evidence type="ECO:0000313" key="7">
    <source>
        <dbReference type="EMBL" id="KAG2183525.1"/>
    </source>
</evidence>
<keyword evidence="4 5" id="KW-0472">Membrane</keyword>
<feature type="transmembrane region" description="Helical" evidence="5">
    <location>
        <begin position="340"/>
        <end position="359"/>
    </location>
</feature>
<dbReference type="Proteomes" id="UP000654370">
    <property type="component" value="Unassembled WGS sequence"/>
</dbReference>
<protein>
    <recommendedName>
        <fullName evidence="6">Major facilitator superfamily (MFS) profile domain-containing protein</fullName>
    </recommendedName>
</protein>
<feature type="transmembrane region" description="Helical" evidence="5">
    <location>
        <begin position="182"/>
        <end position="207"/>
    </location>
</feature>
<dbReference type="EMBL" id="JAEPQZ010000003">
    <property type="protein sequence ID" value="KAG2183525.1"/>
    <property type="molecule type" value="Genomic_DNA"/>
</dbReference>
<dbReference type="AlphaFoldDB" id="A0A8H7Q1D3"/>
<feature type="transmembrane region" description="Helical" evidence="5">
    <location>
        <begin position="143"/>
        <end position="161"/>
    </location>
</feature>
<dbReference type="PROSITE" id="PS00216">
    <property type="entry name" value="SUGAR_TRANSPORT_1"/>
    <property type="match status" value="1"/>
</dbReference>
<feature type="domain" description="Major facilitator superfamily (MFS) profile" evidence="6">
    <location>
        <begin position="50"/>
        <end position="463"/>
    </location>
</feature>
<dbReference type="Gene3D" id="1.20.1250.20">
    <property type="entry name" value="MFS general substrate transporter like domains"/>
    <property type="match status" value="1"/>
</dbReference>
<dbReference type="OrthoDB" id="2261376at2759"/>
<sequence>MSAADIKENIHVDGGKQGDIDVVHHENGGNGTESLDSYPTSVEKTSQLTSLIFAGIAYGSDGYQANAIGAVSGWLGQIYGDVYDSYASTRVSNALLIGDIIGQIGFGILIDRVGRKFGIVACTALVCLGIILATASSGMTPQGLFWMLCISRGISGVGIGGEYPCCSTAASESAEESGRSRGFWLVICGNFIIDCGFLLGTIVPVIMFAICGENALEPAWRLTLGLGLILPVTVLYFRLKMLNSKMYRKEAMQHKVPYGLIFKHYWKYLLASGGIWFLYDFISYSFGIFSDTILALAVPNNSMMQTLEWNIVLNVFYPFGALAGAFFVDRWGRKKTMATGFFVQAVFGIVLGAAAPQIVTVFPLFVILYGIFLFFGEFGPGDCTILVASEIYPTAIRGTMMGLSAAIGKAGAAIGTQVFKPILKALTASTGDAMKAQGYVFIIGSCISILGGIMTLLLVPEMSNEKMKKNDEEFRQLLIDNGYDVGLLGIHPSPEDAKAGLESAEKSS</sequence>
<keyword evidence="3 5" id="KW-1133">Transmembrane helix</keyword>
<evidence type="ECO:0000256" key="4">
    <source>
        <dbReference type="ARBA" id="ARBA00023136"/>
    </source>
</evidence>
<dbReference type="PANTHER" id="PTHR23508:SF10">
    <property type="entry name" value="CARBOXYLIC ACID TRANSPORTER PROTEIN HOMOLOG"/>
    <property type="match status" value="1"/>
</dbReference>
<dbReference type="PANTHER" id="PTHR23508">
    <property type="entry name" value="CARBOXYLIC ACID TRANSPORTER PROTEIN HOMOLOG"/>
    <property type="match status" value="1"/>
</dbReference>
<comment type="subcellular location">
    <subcellularLocation>
        <location evidence="1">Membrane</location>
        <topology evidence="1">Multi-pass membrane protein</topology>
    </subcellularLocation>
</comment>
<keyword evidence="8" id="KW-1185">Reference proteome</keyword>
<evidence type="ECO:0000256" key="3">
    <source>
        <dbReference type="ARBA" id="ARBA00022989"/>
    </source>
</evidence>
<evidence type="ECO:0000256" key="1">
    <source>
        <dbReference type="ARBA" id="ARBA00004141"/>
    </source>
</evidence>
<evidence type="ECO:0000259" key="6">
    <source>
        <dbReference type="PROSITE" id="PS50850"/>
    </source>
</evidence>
<keyword evidence="2 5" id="KW-0812">Transmembrane</keyword>
<gene>
    <name evidence="7" type="ORF">INT43_006531</name>
</gene>
<dbReference type="InterPro" id="IPR020846">
    <property type="entry name" value="MFS_dom"/>
</dbReference>
<feature type="transmembrane region" description="Helical" evidence="5">
    <location>
        <begin position="219"/>
        <end position="239"/>
    </location>
</feature>
<name>A0A8H7Q1D3_MORIS</name>
<dbReference type="GO" id="GO:0046943">
    <property type="term" value="F:carboxylic acid transmembrane transporter activity"/>
    <property type="evidence" value="ECO:0007669"/>
    <property type="project" value="TreeGrafter"/>
</dbReference>
<evidence type="ECO:0000256" key="2">
    <source>
        <dbReference type="ARBA" id="ARBA00022692"/>
    </source>
</evidence>
<organism evidence="7 8">
    <name type="scientific">Mortierella isabellina</name>
    <name type="common">Filamentous fungus</name>
    <name type="synonym">Umbelopsis isabellina</name>
    <dbReference type="NCBI Taxonomy" id="91625"/>
    <lineage>
        <taxon>Eukaryota</taxon>
        <taxon>Fungi</taxon>
        <taxon>Fungi incertae sedis</taxon>
        <taxon>Mucoromycota</taxon>
        <taxon>Mucoromycotina</taxon>
        <taxon>Umbelopsidomycetes</taxon>
        <taxon>Umbelopsidales</taxon>
        <taxon>Umbelopsidaceae</taxon>
        <taxon>Umbelopsis</taxon>
    </lineage>
</organism>
<feature type="transmembrane region" description="Helical" evidence="5">
    <location>
        <begin position="268"/>
        <end position="289"/>
    </location>
</feature>
<dbReference type="InterPro" id="IPR036259">
    <property type="entry name" value="MFS_trans_sf"/>
</dbReference>
<accession>A0A8H7Q1D3</accession>
<dbReference type="InterPro" id="IPR005829">
    <property type="entry name" value="Sugar_transporter_CS"/>
</dbReference>
<evidence type="ECO:0000313" key="8">
    <source>
        <dbReference type="Proteomes" id="UP000654370"/>
    </source>
</evidence>
<dbReference type="GO" id="GO:0005886">
    <property type="term" value="C:plasma membrane"/>
    <property type="evidence" value="ECO:0007669"/>
    <property type="project" value="TreeGrafter"/>
</dbReference>
<dbReference type="InterPro" id="IPR005828">
    <property type="entry name" value="MFS_sugar_transport-like"/>
</dbReference>